<evidence type="ECO:0000256" key="7">
    <source>
        <dbReference type="ARBA" id="ARBA00023186"/>
    </source>
</evidence>
<dbReference type="InterPro" id="IPR027413">
    <property type="entry name" value="GROEL-like_equatorial_sf"/>
</dbReference>
<keyword evidence="4" id="KW-0963">Cytoplasm</keyword>
<dbReference type="InterPro" id="IPR027410">
    <property type="entry name" value="TCP-1-like_intermed_sf"/>
</dbReference>
<dbReference type="CDD" id="cd03341">
    <property type="entry name" value="TCP1_theta"/>
    <property type="match status" value="1"/>
</dbReference>
<dbReference type="SUPFAM" id="SSF52029">
    <property type="entry name" value="GroEL apical domain-like"/>
    <property type="match status" value="1"/>
</dbReference>
<evidence type="ECO:0000256" key="1">
    <source>
        <dbReference type="ARBA" id="ARBA00004496"/>
    </source>
</evidence>
<evidence type="ECO:0000256" key="11">
    <source>
        <dbReference type="RuleBase" id="RU004187"/>
    </source>
</evidence>
<dbReference type="InterPro" id="IPR002194">
    <property type="entry name" value="Chaperonin_TCP-1_CS"/>
</dbReference>
<dbReference type="FunFam" id="3.50.7.10:FF:000008">
    <property type="entry name" value="T-complex protein 1 subunit theta"/>
    <property type="match status" value="1"/>
</dbReference>
<protein>
    <recommendedName>
        <fullName evidence="3">T-complex protein 1 subunit theta</fullName>
    </recommendedName>
    <alternativeName>
        <fullName evidence="8">CCT-theta</fullName>
    </alternativeName>
</protein>
<dbReference type="RefSeq" id="XP_003740791.1">
    <property type="nucleotide sequence ID" value="XM_003740743.2"/>
</dbReference>
<dbReference type="AlphaFoldDB" id="A0AAJ6QQU4"/>
<dbReference type="Gene3D" id="3.30.260.10">
    <property type="entry name" value="TCP-1-like chaperonin intermediate domain"/>
    <property type="match status" value="1"/>
</dbReference>
<gene>
    <name evidence="13" type="primary">LOC100906873</name>
</gene>
<dbReference type="Gene3D" id="3.50.7.10">
    <property type="entry name" value="GroEL"/>
    <property type="match status" value="1"/>
</dbReference>
<comment type="similarity">
    <text evidence="2 11">Belongs to the TCP-1 chaperonin family.</text>
</comment>
<dbReference type="PANTHER" id="PTHR11353">
    <property type="entry name" value="CHAPERONIN"/>
    <property type="match status" value="1"/>
</dbReference>
<evidence type="ECO:0000313" key="13">
    <source>
        <dbReference type="RefSeq" id="XP_003740791.1"/>
    </source>
</evidence>
<dbReference type="GO" id="GO:0051082">
    <property type="term" value="F:unfolded protein binding"/>
    <property type="evidence" value="ECO:0007669"/>
    <property type="project" value="InterPro"/>
</dbReference>
<dbReference type="InterPro" id="IPR012721">
    <property type="entry name" value="Chap_CCT_theta"/>
</dbReference>
<evidence type="ECO:0000256" key="2">
    <source>
        <dbReference type="ARBA" id="ARBA00008020"/>
    </source>
</evidence>
<comment type="function">
    <text evidence="9">Molecular chaperone; assists the folding of proteins upon ATP hydrolysis. Known to play a role, in vitro, in the folding of actin and tubulin. Required for correct subcellular localization of pgl-1.</text>
</comment>
<dbReference type="GO" id="GO:0005737">
    <property type="term" value="C:cytoplasm"/>
    <property type="evidence" value="ECO:0007669"/>
    <property type="project" value="UniProtKB-SubCell"/>
</dbReference>
<reference evidence="13" key="1">
    <citation type="submission" date="2025-08" db="UniProtKB">
        <authorList>
            <consortium name="RefSeq"/>
        </authorList>
    </citation>
    <scope>IDENTIFICATION</scope>
</reference>
<dbReference type="PROSITE" id="PS00995">
    <property type="entry name" value="TCP1_3"/>
    <property type="match status" value="1"/>
</dbReference>
<evidence type="ECO:0000256" key="4">
    <source>
        <dbReference type="ARBA" id="ARBA00022490"/>
    </source>
</evidence>
<dbReference type="GO" id="GO:0140662">
    <property type="term" value="F:ATP-dependent protein folding chaperone"/>
    <property type="evidence" value="ECO:0007669"/>
    <property type="project" value="InterPro"/>
</dbReference>
<sequence>MRSSMPGIESMMKDGTRHFSGVDEVVVRNIEACSELGQTLTSAFGPNGLNKIVINHIEKLFVTNDAACILNQLEVQHPAAKMLVMASQMQEAEVGDGTNQVLMLAAALLAGAEDLLRMGIKPVEIAEGYEIAAKKALEILPELSVDEIKDPRNETEVKKAIRAALMSKQLGHEDFLADLVTKACISIIPEQTTFNVDNVRVCKILGAGITQSSVIPGMVFKRVVEGDVTKQSNAKVVVFTCPFDSMQTETKGTVLIKSAQELQDFSKGEEGILEEQVKAIADTGCKVVVTGGKVGELALHYLNKYNLMVVRLPSKFDVRRVCKIVNATPLPKLCTPTPEDLGLCDLVYVDEIGDTPVVVFKQEGRESRIASVIIRGSTDNYMDDVERAIDDGVNNFKALTREGRLVAGAGAFEIELARRIQAFGDTLPGMEQYAVKKFADAVECVPKALSENSGIKHMDILTKLQAAHHEGKTNVGFDIDGSNDSGFLVDAVEKKIFDLLLTKQWALRYAVDAATTVLKVDQMIMAKAAGGPKPKENKNWDED</sequence>
<dbReference type="GO" id="GO:0016887">
    <property type="term" value="F:ATP hydrolysis activity"/>
    <property type="evidence" value="ECO:0007669"/>
    <property type="project" value="InterPro"/>
</dbReference>
<evidence type="ECO:0000256" key="8">
    <source>
        <dbReference type="ARBA" id="ARBA00029602"/>
    </source>
</evidence>
<dbReference type="PROSITE" id="PS00751">
    <property type="entry name" value="TCP1_2"/>
    <property type="match status" value="1"/>
</dbReference>
<evidence type="ECO:0000256" key="3">
    <source>
        <dbReference type="ARBA" id="ARBA00016981"/>
    </source>
</evidence>
<keyword evidence="5 11" id="KW-0547">Nucleotide-binding</keyword>
<evidence type="ECO:0000256" key="6">
    <source>
        <dbReference type="ARBA" id="ARBA00022840"/>
    </source>
</evidence>
<evidence type="ECO:0000256" key="5">
    <source>
        <dbReference type="ARBA" id="ARBA00022741"/>
    </source>
</evidence>
<dbReference type="Pfam" id="PF00118">
    <property type="entry name" value="Cpn60_TCP1"/>
    <property type="match status" value="1"/>
</dbReference>
<dbReference type="PRINTS" id="PR00304">
    <property type="entry name" value="TCOMPLEXTCP1"/>
</dbReference>
<dbReference type="KEGG" id="goe:100906873"/>
<dbReference type="InterPro" id="IPR017998">
    <property type="entry name" value="Chaperone_TCP-1"/>
</dbReference>
<keyword evidence="7 11" id="KW-0143">Chaperone</keyword>
<keyword evidence="12" id="KW-1185">Reference proteome</keyword>
<dbReference type="GeneID" id="100906873"/>
<name>A0AAJ6QQU4_9ACAR</name>
<comment type="subcellular location">
    <subcellularLocation>
        <location evidence="1">Cytoplasm</location>
    </subcellularLocation>
</comment>
<dbReference type="InterPro" id="IPR027409">
    <property type="entry name" value="GroEL-like_apical_dom_sf"/>
</dbReference>
<accession>A0AAJ6QQU4</accession>
<dbReference type="NCBIfam" id="TIGR02346">
    <property type="entry name" value="chap_CCT_theta"/>
    <property type="match status" value="1"/>
</dbReference>
<comment type="subunit">
    <text evidence="10">Heterooligomeric complex.</text>
</comment>
<dbReference type="Proteomes" id="UP000694867">
    <property type="component" value="Unplaced"/>
</dbReference>
<dbReference type="SUPFAM" id="SSF54849">
    <property type="entry name" value="GroEL-intermediate domain like"/>
    <property type="match status" value="1"/>
</dbReference>
<dbReference type="Gene3D" id="1.10.560.10">
    <property type="entry name" value="GroEL-like equatorial domain"/>
    <property type="match status" value="1"/>
</dbReference>
<keyword evidence="6 11" id="KW-0067">ATP-binding</keyword>
<evidence type="ECO:0000256" key="10">
    <source>
        <dbReference type="ARBA" id="ARBA00064252"/>
    </source>
</evidence>
<dbReference type="InterPro" id="IPR002423">
    <property type="entry name" value="Cpn60/GroEL/TCP-1"/>
</dbReference>
<dbReference type="CTD" id="10694"/>
<dbReference type="SUPFAM" id="SSF48592">
    <property type="entry name" value="GroEL equatorial domain-like"/>
    <property type="match status" value="1"/>
</dbReference>
<organism evidence="12 13">
    <name type="scientific">Galendromus occidentalis</name>
    <name type="common">western predatory mite</name>
    <dbReference type="NCBI Taxonomy" id="34638"/>
    <lineage>
        <taxon>Eukaryota</taxon>
        <taxon>Metazoa</taxon>
        <taxon>Ecdysozoa</taxon>
        <taxon>Arthropoda</taxon>
        <taxon>Chelicerata</taxon>
        <taxon>Arachnida</taxon>
        <taxon>Acari</taxon>
        <taxon>Parasitiformes</taxon>
        <taxon>Mesostigmata</taxon>
        <taxon>Gamasina</taxon>
        <taxon>Phytoseioidea</taxon>
        <taxon>Phytoseiidae</taxon>
        <taxon>Typhlodrominae</taxon>
        <taxon>Galendromus</taxon>
    </lineage>
</organism>
<proteinExistence type="inferred from homology"/>
<dbReference type="GO" id="GO:0005524">
    <property type="term" value="F:ATP binding"/>
    <property type="evidence" value="ECO:0007669"/>
    <property type="project" value="UniProtKB-KW"/>
</dbReference>
<evidence type="ECO:0000256" key="9">
    <source>
        <dbReference type="ARBA" id="ARBA00058723"/>
    </source>
</evidence>
<evidence type="ECO:0000313" key="12">
    <source>
        <dbReference type="Proteomes" id="UP000694867"/>
    </source>
</evidence>